<dbReference type="SUPFAM" id="SSF51556">
    <property type="entry name" value="Metallo-dependent hydrolases"/>
    <property type="match status" value="1"/>
</dbReference>
<sequence length="274" mass="29644">MELTVDAHHHLWDPGARAYPWMDGPRFDPIRRPMTERDLRAHLGAEARGILVQTVADPAETSDFLRIAAGSPSVAAVVGWADLTEPEPALPDDPLLVGLRHQAEDEPDPDWLLRPDVQRSLAALGARGLVYDLLVRAPQRHAALACARALPEVSFVLDHAGKPGIAAGEWDSWAPWLTAMAACPNVTCKLSGLITEAPWDSWDTAQLRPYAEHVLDAFGPERVMFGSDWPVCELAGGYGAVRRVTAELLAGCSAAERTAVLGDCARRVYGLPAV</sequence>
<dbReference type="PANTHER" id="PTHR43569">
    <property type="entry name" value="AMIDOHYDROLASE"/>
    <property type="match status" value="1"/>
</dbReference>
<dbReference type="InterPro" id="IPR032466">
    <property type="entry name" value="Metal_Hydrolase"/>
</dbReference>
<evidence type="ECO:0000313" key="4">
    <source>
        <dbReference type="Proteomes" id="UP000319210"/>
    </source>
</evidence>
<keyword evidence="4" id="KW-1185">Reference proteome</keyword>
<gene>
    <name evidence="3" type="ORF">SCA03_34200</name>
</gene>
<dbReference type="Gene3D" id="3.20.20.140">
    <property type="entry name" value="Metal-dependent hydrolases"/>
    <property type="match status" value="1"/>
</dbReference>
<name>A0A4Y3R0W7_STRCI</name>
<organism evidence="3 4">
    <name type="scientific">Streptomyces cacaoi</name>
    <dbReference type="NCBI Taxonomy" id="1898"/>
    <lineage>
        <taxon>Bacteria</taxon>
        <taxon>Bacillati</taxon>
        <taxon>Actinomycetota</taxon>
        <taxon>Actinomycetes</taxon>
        <taxon>Kitasatosporales</taxon>
        <taxon>Streptomycetaceae</taxon>
        <taxon>Streptomyces</taxon>
    </lineage>
</organism>
<comment type="similarity">
    <text evidence="1">Belongs to the metallo-dependent hydrolases superfamily.</text>
</comment>
<evidence type="ECO:0000259" key="2">
    <source>
        <dbReference type="Pfam" id="PF04909"/>
    </source>
</evidence>
<dbReference type="GO" id="GO:0016787">
    <property type="term" value="F:hydrolase activity"/>
    <property type="evidence" value="ECO:0007669"/>
    <property type="project" value="UniProtKB-KW"/>
</dbReference>
<reference evidence="3 4" key="1">
    <citation type="submission" date="2019-06" db="EMBL/GenBank/DDBJ databases">
        <title>Whole genome shotgun sequence of Streptomyces cacaoi subsp. cacaoi NBRC 12748.</title>
        <authorList>
            <person name="Hosoyama A."/>
            <person name="Uohara A."/>
            <person name="Ohji S."/>
            <person name="Ichikawa N."/>
        </authorList>
    </citation>
    <scope>NUCLEOTIDE SEQUENCE [LARGE SCALE GENOMIC DNA]</scope>
    <source>
        <strain evidence="3 4">NBRC 12748</strain>
    </source>
</reference>
<protein>
    <submittedName>
        <fullName evidence="3">Amidohydrolase</fullName>
    </submittedName>
</protein>
<dbReference type="InterPro" id="IPR006680">
    <property type="entry name" value="Amidohydro-rel"/>
</dbReference>
<dbReference type="AlphaFoldDB" id="A0A4Y3R0W7"/>
<evidence type="ECO:0000313" key="3">
    <source>
        <dbReference type="EMBL" id="GEB50869.1"/>
    </source>
</evidence>
<comment type="caution">
    <text evidence="3">The sequence shown here is derived from an EMBL/GenBank/DDBJ whole genome shotgun (WGS) entry which is preliminary data.</text>
</comment>
<dbReference type="Proteomes" id="UP000319210">
    <property type="component" value="Unassembled WGS sequence"/>
</dbReference>
<dbReference type="EMBL" id="BJMM01000016">
    <property type="protein sequence ID" value="GEB50869.1"/>
    <property type="molecule type" value="Genomic_DNA"/>
</dbReference>
<dbReference type="PANTHER" id="PTHR43569:SF2">
    <property type="entry name" value="AMIDOHYDROLASE-RELATED DOMAIN-CONTAINING PROTEIN"/>
    <property type="match status" value="1"/>
</dbReference>
<dbReference type="Pfam" id="PF04909">
    <property type="entry name" value="Amidohydro_2"/>
    <property type="match status" value="1"/>
</dbReference>
<dbReference type="RefSeq" id="WP_308697908.1">
    <property type="nucleotide sequence ID" value="NZ_BJMM01000016.1"/>
</dbReference>
<keyword evidence="3" id="KW-0378">Hydrolase</keyword>
<proteinExistence type="inferred from homology"/>
<dbReference type="InterPro" id="IPR052350">
    <property type="entry name" value="Metallo-dep_Lactonases"/>
</dbReference>
<accession>A0A4Y3R0W7</accession>
<feature type="domain" description="Amidohydrolase-related" evidence="2">
    <location>
        <begin position="5"/>
        <end position="271"/>
    </location>
</feature>
<evidence type="ECO:0000256" key="1">
    <source>
        <dbReference type="ARBA" id="ARBA00038310"/>
    </source>
</evidence>